<organism evidence="5 6">
    <name type="scientific">Pengzhenrongella frigida</name>
    <dbReference type="NCBI Taxonomy" id="1259133"/>
    <lineage>
        <taxon>Bacteria</taxon>
        <taxon>Bacillati</taxon>
        <taxon>Actinomycetota</taxon>
        <taxon>Actinomycetes</taxon>
        <taxon>Micrococcales</taxon>
        <taxon>Pengzhenrongella</taxon>
    </lineage>
</organism>
<dbReference type="Pfam" id="PF05949">
    <property type="entry name" value="DUF881"/>
    <property type="match status" value="1"/>
</dbReference>
<keyword evidence="4" id="KW-0472">Membrane</keyword>
<dbReference type="InterPro" id="IPR010273">
    <property type="entry name" value="DUF881"/>
</dbReference>
<feature type="coiled-coil region" evidence="2">
    <location>
        <begin position="97"/>
        <end position="124"/>
    </location>
</feature>
<dbReference type="PANTHER" id="PTHR37313:SF2">
    <property type="entry name" value="UPF0749 PROTEIN YLXX"/>
    <property type="match status" value="1"/>
</dbReference>
<evidence type="ECO:0000256" key="4">
    <source>
        <dbReference type="SAM" id="Phobius"/>
    </source>
</evidence>
<dbReference type="AlphaFoldDB" id="A0A4Q5MYH0"/>
<name>A0A4Q5MYH0_9MICO</name>
<feature type="region of interest" description="Disordered" evidence="3">
    <location>
        <begin position="1"/>
        <end position="49"/>
    </location>
</feature>
<reference evidence="5 6" key="1">
    <citation type="submission" date="2019-01" db="EMBL/GenBank/DDBJ databases">
        <title>Novel species of Cellulomonas.</title>
        <authorList>
            <person name="Liu Q."/>
            <person name="Xin Y.-H."/>
        </authorList>
    </citation>
    <scope>NUCLEOTIDE SEQUENCE [LARGE SCALE GENOMIC DNA]</scope>
    <source>
        <strain evidence="5 6">HLT2-17</strain>
    </source>
</reference>
<evidence type="ECO:0000256" key="1">
    <source>
        <dbReference type="ARBA" id="ARBA00009108"/>
    </source>
</evidence>
<dbReference type="EMBL" id="SDWW01000028">
    <property type="protein sequence ID" value="RYV50709.1"/>
    <property type="molecule type" value="Genomic_DNA"/>
</dbReference>
<evidence type="ECO:0000256" key="2">
    <source>
        <dbReference type="SAM" id="Coils"/>
    </source>
</evidence>
<dbReference type="Gene3D" id="3.30.70.1880">
    <property type="entry name" value="Protein of unknown function DUF881"/>
    <property type="match status" value="1"/>
</dbReference>
<dbReference type="PANTHER" id="PTHR37313">
    <property type="entry name" value="UPF0749 PROTEIN RV1825"/>
    <property type="match status" value="1"/>
</dbReference>
<accession>A0A4Q5MYH0</accession>
<keyword evidence="4" id="KW-0812">Transmembrane</keyword>
<keyword evidence="2" id="KW-0175">Coiled coil</keyword>
<keyword evidence="6" id="KW-1185">Reference proteome</keyword>
<proteinExistence type="inferred from homology"/>
<evidence type="ECO:0000313" key="6">
    <source>
        <dbReference type="Proteomes" id="UP000293764"/>
    </source>
</evidence>
<feature type="transmembrane region" description="Helical" evidence="4">
    <location>
        <begin position="60"/>
        <end position="77"/>
    </location>
</feature>
<sequence>MVPGEHRSEAATDMIPAVPAAVPPTTPSDDEHAAGSTPAGPSGPRTLWAAGRPRASRAQFFVALLCALLGFALVVQVRQTNVEGLSALGQSDLVRILDETAQRTADLEREAAALERSRQELLSGSDQQQAALDAATKTATTLGILSGRLPAEGPGIEVTITESTGTIPALTLFNVLEEMRNAGAEAIQVNEQRVVASSYFVDTDDGVEIDGMLLTPPYHWLAIGDPAALAPTALEIPGGAMAAVRNAGGRGSPVARDKIQITATRTVSEPEFATPAPIGAG</sequence>
<evidence type="ECO:0000256" key="3">
    <source>
        <dbReference type="SAM" id="MobiDB-lite"/>
    </source>
</evidence>
<comment type="similarity">
    <text evidence="1">Belongs to the UPF0749 family.</text>
</comment>
<evidence type="ECO:0000313" key="5">
    <source>
        <dbReference type="EMBL" id="RYV50709.1"/>
    </source>
</evidence>
<gene>
    <name evidence="5" type="ORF">EUA98_12220</name>
</gene>
<dbReference type="OrthoDB" id="3211287at2"/>
<comment type="caution">
    <text evidence="5">The sequence shown here is derived from an EMBL/GenBank/DDBJ whole genome shotgun (WGS) entry which is preliminary data.</text>
</comment>
<dbReference type="GO" id="GO:0005886">
    <property type="term" value="C:plasma membrane"/>
    <property type="evidence" value="ECO:0007669"/>
    <property type="project" value="TreeGrafter"/>
</dbReference>
<feature type="compositionally biased region" description="Basic and acidic residues" evidence="3">
    <location>
        <begin position="1"/>
        <end position="10"/>
    </location>
</feature>
<protein>
    <submittedName>
        <fullName evidence="5">DUF881 domain-containing protein</fullName>
    </submittedName>
</protein>
<keyword evidence="4" id="KW-1133">Transmembrane helix</keyword>
<dbReference type="Proteomes" id="UP000293764">
    <property type="component" value="Unassembled WGS sequence"/>
</dbReference>